<evidence type="ECO:0000313" key="1">
    <source>
        <dbReference type="EMBL" id="CAI6270561.1"/>
    </source>
</evidence>
<accession>A0A9W4XKR4</accession>
<organism evidence="1 2">
    <name type="scientific">Periconia digitata</name>
    <dbReference type="NCBI Taxonomy" id="1303443"/>
    <lineage>
        <taxon>Eukaryota</taxon>
        <taxon>Fungi</taxon>
        <taxon>Dikarya</taxon>
        <taxon>Ascomycota</taxon>
        <taxon>Pezizomycotina</taxon>
        <taxon>Dothideomycetes</taxon>
        <taxon>Pleosporomycetidae</taxon>
        <taxon>Pleosporales</taxon>
        <taxon>Massarineae</taxon>
        <taxon>Periconiaceae</taxon>
        <taxon>Periconia</taxon>
    </lineage>
</organism>
<dbReference type="Proteomes" id="UP001152607">
    <property type="component" value="Unassembled WGS sequence"/>
</dbReference>
<name>A0A9W4XKR4_9PLEO</name>
<evidence type="ECO:0000313" key="2">
    <source>
        <dbReference type="Proteomes" id="UP001152607"/>
    </source>
</evidence>
<keyword evidence="2" id="KW-1185">Reference proteome</keyword>
<dbReference type="AlphaFoldDB" id="A0A9W4XKR4"/>
<dbReference type="EMBL" id="CAOQHR010000001">
    <property type="protein sequence ID" value="CAI6270561.1"/>
    <property type="molecule type" value="Genomic_DNA"/>
</dbReference>
<protein>
    <submittedName>
        <fullName evidence="1">Uncharacterized protein</fullName>
    </submittedName>
</protein>
<proteinExistence type="predicted"/>
<reference evidence="1" key="1">
    <citation type="submission" date="2023-01" db="EMBL/GenBank/DDBJ databases">
        <authorList>
            <person name="Van Ghelder C."/>
            <person name="Rancurel C."/>
        </authorList>
    </citation>
    <scope>NUCLEOTIDE SEQUENCE</scope>
    <source>
        <strain evidence="1">CNCM I-4278</strain>
    </source>
</reference>
<sequence>MHQLKLSSVDHRSLRPNTDTVMQVLELFSSQNPIGLIALPRSVPGCLPKTSLTKKVTLNILESDSGDFVLILEFPGCPTNRNAAVLS</sequence>
<comment type="caution">
    <text evidence="1">The sequence shown here is derived from an EMBL/GenBank/DDBJ whole genome shotgun (WGS) entry which is preliminary data.</text>
</comment>
<gene>
    <name evidence="1" type="ORF">PDIGIT_LOCUS1707</name>
</gene>